<feature type="signal peptide" evidence="1">
    <location>
        <begin position="1"/>
        <end position="27"/>
    </location>
</feature>
<sequence length="59" mass="6386">MARGCLCCLKYMMFLFNLIFWYPPVGENGLTGLAEGGSVFSCQEVVESGGHLARPALSI</sequence>
<reference evidence="2 3" key="1">
    <citation type="submission" date="2017-12" db="EMBL/GenBank/DDBJ databases">
        <title>High-resolution comparative analysis of great ape genomes.</title>
        <authorList>
            <person name="Pollen A."/>
            <person name="Hastie A."/>
            <person name="Hormozdiari F."/>
            <person name="Dougherty M."/>
            <person name="Liu R."/>
            <person name="Chaisson M."/>
            <person name="Hoppe E."/>
            <person name="Hill C."/>
            <person name="Pang A."/>
            <person name="Hillier L."/>
            <person name="Baker C."/>
            <person name="Armstrong J."/>
            <person name="Shendure J."/>
            <person name="Paten B."/>
            <person name="Wilson R."/>
            <person name="Chao H."/>
            <person name="Schneider V."/>
            <person name="Ventura M."/>
            <person name="Kronenberg Z."/>
            <person name="Murali S."/>
            <person name="Gordon D."/>
            <person name="Cantsilieris S."/>
            <person name="Munson K."/>
            <person name="Nelson B."/>
            <person name="Raja A."/>
            <person name="Underwood J."/>
            <person name="Diekhans M."/>
            <person name="Fiddes I."/>
            <person name="Haussler D."/>
            <person name="Eichler E."/>
        </authorList>
    </citation>
    <scope>NUCLEOTIDE SEQUENCE [LARGE SCALE GENOMIC DNA]</scope>
    <source>
        <strain evidence="2">Yerkes chimp pedigree #C0471</strain>
    </source>
</reference>
<dbReference type="EMBL" id="NBAG03000351">
    <property type="protein sequence ID" value="PNI36112.1"/>
    <property type="molecule type" value="Genomic_DNA"/>
</dbReference>
<proteinExistence type="predicted"/>
<accession>A0A2J8KM68</accession>
<organism evidence="2 3">
    <name type="scientific">Pan troglodytes</name>
    <name type="common">Chimpanzee</name>
    <dbReference type="NCBI Taxonomy" id="9598"/>
    <lineage>
        <taxon>Eukaryota</taxon>
        <taxon>Metazoa</taxon>
        <taxon>Chordata</taxon>
        <taxon>Craniata</taxon>
        <taxon>Vertebrata</taxon>
        <taxon>Euteleostomi</taxon>
        <taxon>Mammalia</taxon>
        <taxon>Eutheria</taxon>
        <taxon>Euarchontoglires</taxon>
        <taxon>Primates</taxon>
        <taxon>Haplorrhini</taxon>
        <taxon>Catarrhini</taxon>
        <taxon>Hominidae</taxon>
        <taxon>Pan</taxon>
    </lineage>
</organism>
<protein>
    <submittedName>
        <fullName evidence="2">TSPAN9 isoform 6</fullName>
    </submittedName>
</protein>
<dbReference type="Proteomes" id="UP000236370">
    <property type="component" value="Unassembled WGS sequence"/>
</dbReference>
<gene>
    <name evidence="2" type="ORF">CK820_G0037385</name>
</gene>
<keyword evidence="1" id="KW-0732">Signal</keyword>
<evidence type="ECO:0000313" key="2">
    <source>
        <dbReference type="EMBL" id="PNI36112.1"/>
    </source>
</evidence>
<evidence type="ECO:0000256" key="1">
    <source>
        <dbReference type="SAM" id="SignalP"/>
    </source>
</evidence>
<comment type="caution">
    <text evidence="2">The sequence shown here is derived from an EMBL/GenBank/DDBJ whole genome shotgun (WGS) entry which is preliminary data.</text>
</comment>
<evidence type="ECO:0000313" key="3">
    <source>
        <dbReference type="Proteomes" id="UP000236370"/>
    </source>
</evidence>
<name>A0A2J8KM68_PANTR</name>
<feature type="chain" id="PRO_5014357627" evidence="1">
    <location>
        <begin position="28"/>
        <end position="59"/>
    </location>
</feature>
<dbReference type="AlphaFoldDB" id="A0A2J8KM68"/>